<sequence>MHVLKTAMARLSDSDFTPSLCKAARALVGWTAQELADSTDEVAPRTLRKFENGGSVRDGTRDAIRAALEAAGVEFINGGRPGVRLIGNLSDCGPRNDFR</sequence>
<protein>
    <recommendedName>
        <fullName evidence="3">XRE family transcriptional regulator</fullName>
    </recommendedName>
</protein>
<evidence type="ECO:0008006" key="3">
    <source>
        <dbReference type="Google" id="ProtNLM"/>
    </source>
</evidence>
<proteinExistence type="predicted"/>
<dbReference type="EMBL" id="BSNK01000001">
    <property type="protein sequence ID" value="GLQ22924.1"/>
    <property type="molecule type" value="Genomic_DNA"/>
</dbReference>
<comment type="caution">
    <text evidence="1">The sequence shown here is derived from an EMBL/GenBank/DDBJ whole genome shotgun (WGS) entry which is preliminary data.</text>
</comment>
<dbReference type="InterPro" id="IPR001387">
    <property type="entry name" value="Cro/C1-type_HTH"/>
</dbReference>
<keyword evidence="2" id="KW-1185">Reference proteome</keyword>
<accession>A0ABQ5V5Y1</accession>
<name>A0ABQ5V5Y1_9PROT</name>
<dbReference type="CDD" id="cd00093">
    <property type="entry name" value="HTH_XRE"/>
    <property type="match status" value="1"/>
</dbReference>
<dbReference type="Proteomes" id="UP001161391">
    <property type="component" value="Unassembled WGS sequence"/>
</dbReference>
<evidence type="ECO:0000313" key="1">
    <source>
        <dbReference type="EMBL" id="GLQ22924.1"/>
    </source>
</evidence>
<dbReference type="InterPro" id="IPR010982">
    <property type="entry name" value="Lambda_DNA-bd_dom_sf"/>
</dbReference>
<organism evidence="1 2">
    <name type="scientific">Algimonas ampicilliniresistens</name>
    <dbReference type="NCBI Taxonomy" id="1298735"/>
    <lineage>
        <taxon>Bacteria</taxon>
        <taxon>Pseudomonadati</taxon>
        <taxon>Pseudomonadota</taxon>
        <taxon>Alphaproteobacteria</taxon>
        <taxon>Maricaulales</taxon>
        <taxon>Robiginitomaculaceae</taxon>
        <taxon>Algimonas</taxon>
    </lineage>
</organism>
<dbReference type="Gene3D" id="1.10.260.40">
    <property type="entry name" value="lambda repressor-like DNA-binding domains"/>
    <property type="match status" value="1"/>
</dbReference>
<reference evidence="1" key="2">
    <citation type="submission" date="2023-01" db="EMBL/GenBank/DDBJ databases">
        <title>Draft genome sequence of Algimonas ampicilliniresistens strain NBRC 108219.</title>
        <authorList>
            <person name="Sun Q."/>
            <person name="Mori K."/>
        </authorList>
    </citation>
    <scope>NUCLEOTIDE SEQUENCE</scope>
    <source>
        <strain evidence="1">NBRC 108219</strain>
    </source>
</reference>
<reference evidence="1" key="1">
    <citation type="journal article" date="2014" name="Int. J. Syst. Evol. Microbiol.">
        <title>Complete genome of a new Firmicutes species belonging to the dominant human colonic microbiota ('Ruminococcus bicirculans') reveals two chromosomes and a selective capacity to utilize plant glucans.</title>
        <authorList>
            <consortium name="NISC Comparative Sequencing Program"/>
            <person name="Wegmann U."/>
            <person name="Louis P."/>
            <person name="Goesmann A."/>
            <person name="Henrissat B."/>
            <person name="Duncan S.H."/>
            <person name="Flint H.J."/>
        </authorList>
    </citation>
    <scope>NUCLEOTIDE SEQUENCE</scope>
    <source>
        <strain evidence="1">NBRC 108219</strain>
    </source>
</reference>
<evidence type="ECO:0000313" key="2">
    <source>
        <dbReference type="Proteomes" id="UP001161391"/>
    </source>
</evidence>
<gene>
    <name evidence="1" type="ORF">GCM10007853_07980</name>
</gene>